<dbReference type="Gramene" id="MELO3C031737.2.1">
    <property type="protein sequence ID" value="MELO3C031737.2.1"/>
    <property type="gene ID" value="MELO3C031737.2"/>
</dbReference>
<accession>A0A9I9EC71</accession>
<proteinExistence type="predicted"/>
<dbReference type="Gramene" id="MELO3C015201.2.1">
    <property type="protein sequence ID" value="MELO3C015201.2.1"/>
    <property type="gene ID" value="MELO3C015201.2"/>
</dbReference>
<organism evidence="2">
    <name type="scientific">Cucumis melo</name>
    <name type="common">Muskmelon</name>
    <dbReference type="NCBI Taxonomy" id="3656"/>
    <lineage>
        <taxon>Eukaryota</taxon>
        <taxon>Viridiplantae</taxon>
        <taxon>Streptophyta</taxon>
        <taxon>Embryophyta</taxon>
        <taxon>Tracheophyta</taxon>
        <taxon>Spermatophyta</taxon>
        <taxon>Magnoliopsida</taxon>
        <taxon>eudicotyledons</taxon>
        <taxon>Gunneridae</taxon>
        <taxon>Pentapetalae</taxon>
        <taxon>rosids</taxon>
        <taxon>fabids</taxon>
        <taxon>Cucurbitales</taxon>
        <taxon>Cucurbitaceae</taxon>
        <taxon>Benincaseae</taxon>
        <taxon>Cucumis</taxon>
    </lineage>
</organism>
<name>A0A9I9EC71_CUCME</name>
<protein>
    <submittedName>
        <fullName evidence="2">Uncharacterized protein</fullName>
    </submittedName>
</protein>
<dbReference type="AlphaFoldDB" id="A0A9I9EC71"/>
<dbReference type="EnsemblPlants" id="MELO3C015201.2.1">
    <property type="protein sequence ID" value="MELO3C015201.2.1"/>
    <property type="gene ID" value="MELO3C015201.2"/>
</dbReference>
<dbReference type="EnsemblPlants" id="MELO3C031737.2.1">
    <property type="protein sequence ID" value="MELO3C031737.2.1"/>
    <property type="gene ID" value="MELO3C031737.2"/>
</dbReference>
<feature type="region of interest" description="Disordered" evidence="1">
    <location>
        <begin position="1"/>
        <end position="26"/>
    </location>
</feature>
<sequence length="225" mass="24459">MDSSVQPPDTTKEVNQPLGKSSINSLPPKAIINAHTAVKRTKTRSLINIFGGNNEAKANGLHFKEEREFFDCSLFICHQEPKNLQPNSSDLVQSANCQNSAASNSVVGRSLSPASSAPVLPSAKAESASITAPSKKVSSLSSSSAYLPSSSRVSLASAIQEVLPKSIKNQRNPRFPFKTLPKHFVGRRPKDLFLVKTKMLSSQTPHNSDFLKGNRHSRPGFFIFN</sequence>
<evidence type="ECO:0000256" key="1">
    <source>
        <dbReference type="SAM" id="MobiDB-lite"/>
    </source>
</evidence>
<reference evidence="2" key="1">
    <citation type="submission" date="2023-03" db="UniProtKB">
        <authorList>
            <consortium name="EnsemblPlants"/>
        </authorList>
    </citation>
    <scope>IDENTIFICATION</scope>
</reference>
<evidence type="ECO:0000313" key="2">
    <source>
        <dbReference type="EnsemblPlants" id="MELO3C031737.2.1"/>
    </source>
</evidence>